<dbReference type="GO" id="GO:0005829">
    <property type="term" value="C:cytosol"/>
    <property type="evidence" value="ECO:0007669"/>
    <property type="project" value="TreeGrafter"/>
</dbReference>
<dbReference type="NCBIfam" id="NF001310">
    <property type="entry name" value="PRK00258.1-2"/>
    <property type="match status" value="1"/>
</dbReference>
<comment type="pathway">
    <text evidence="1 8">Metabolic intermediate biosynthesis; chorismate biosynthesis; chorismate from D-erythrose 4-phosphate and phosphoenolpyruvate: step 4/7.</text>
</comment>
<dbReference type="UniPathway" id="UPA00053">
    <property type="reaction ID" value="UER00087"/>
</dbReference>
<comment type="caution">
    <text evidence="12">The sequence shown here is derived from an EMBL/GenBank/DDBJ whole genome shotgun (WGS) entry which is preliminary data.</text>
</comment>
<comment type="caution">
    <text evidence="8">Lacks conserved residue(s) required for the propagation of feature annotation.</text>
</comment>
<protein>
    <recommendedName>
        <fullName evidence="2 8">Shikimate dehydrogenase (NADP(+))</fullName>
        <shortName evidence="8">SDH</shortName>
        <ecNumber evidence="2 8">1.1.1.25</ecNumber>
    </recommendedName>
</protein>
<dbReference type="OrthoDB" id="9792692at2"/>
<dbReference type="PANTHER" id="PTHR21089">
    <property type="entry name" value="SHIKIMATE DEHYDROGENASE"/>
    <property type="match status" value="1"/>
</dbReference>
<dbReference type="HAMAP" id="MF_00222">
    <property type="entry name" value="Shikimate_DH_AroE"/>
    <property type="match status" value="1"/>
</dbReference>
<feature type="binding site" evidence="8">
    <location>
        <position position="236"/>
    </location>
    <ligand>
        <name>NADP(+)</name>
        <dbReference type="ChEBI" id="CHEBI:58349"/>
    </ligand>
</feature>
<evidence type="ECO:0000256" key="2">
    <source>
        <dbReference type="ARBA" id="ARBA00012962"/>
    </source>
</evidence>
<dbReference type="Gene3D" id="3.40.50.720">
    <property type="entry name" value="NAD(P)-binding Rossmann-like Domain"/>
    <property type="match status" value="1"/>
</dbReference>
<evidence type="ECO:0000256" key="8">
    <source>
        <dbReference type="HAMAP-Rule" id="MF_00222"/>
    </source>
</evidence>
<dbReference type="InterPro" id="IPR041121">
    <property type="entry name" value="SDH_C"/>
</dbReference>
<dbReference type="Pfam" id="PF01488">
    <property type="entry name" value="Shikimate_DH"/>
    <property type="match status" value="1"/>
</dbReference>
<gene>
    <name evidence="8 12" type="primary">aroE</name>
    <name evidence="12" type="ORF">FG383_14805</name>
</gene>
<keyword evidence="13" id="KW-1185">Reference proteome</keyword>
<comment type="similarity">
    <text evidence="8">Belongs to the shikimate dehydrogenase family.</text>
</comment>
<dbReference type="InterPro" id="IPR046346">
    <property type="entry name" value="Aminoacid_DH-like_N_sf"/>
</dbReference>
<evidence type="ECO:0000256" key="7">
    <source>
        <dbReference type="ARBA" id="ARBA00049442"/>
    </source>
</evidence>
<dbReference type="GO" id="GO:0050661">
    <property type="term" value="F:NADP binding"/>
    <property type="evidence" value="ECO:0007669"/>
    <property type="project" value="InterPro"/>
</dbReference>
<comment type="subunit">
    <text evidence="8">Homodimer.</text>
</comment>
<dbReference type="AlphaFoldDB" id="A0A544SZH2"/>
<dbReference type="PANTHER" id="PTHR21089:SF1">
    <property type="entry name" value="BIFUNCTIONAL 3-DEHYDROQUINATE DEHYDRATASE_SHIKIMATE DEHYDROGENASE, CHLOROPLASTIC"/>
    <property type="match status" value="1"/>
</dbReference>
<keyword evidence="6 8" id="KW-0057">Aromatic amino acid biosynthesis</keyword>
<feature type="binding site" evidence="8">
    <location>
        <begin position="124"/>
        <end position="128"/>
    </location>
    <ligand>
        <name>NADP(+)</name>
        <dbReference type="ChEBI" id="CHEBI:58349"/>
    </ligand>
</feature>
<comment type="function">
    <text evidence="8">Involved in the biosynthesis of the chorismate, which leads to the biosynthesis of aromatic amino acids. Catalyzes the reversible NADPH linked reduction of 3-dehydroshikimate (DHSA) to yield shikimate (SA).</text>
</comment>
<dbReference type="GO" id="GO:0009423">
    <property type="term" value="P:chorismate biosynthetic process"/>
    <property type="evidence" value="ECO:0007669"/>
    <property type="project" value="UniProtKB-UniRule"/>
</dbReference>
<dbReference type="SUPFAM" id="SSF51735">
    <property type="entry name" value="NAD(P)-binding Rossmann-fold domains"/>
    <property type="match status" value="1"/>
</dbReference>
<comment type="catalytic activity">
    <reaction evidence="7 8">
        <text>shikimate + NADP(+) = 3-dehydroshikimate + NADPH + H(+)</text>
        <dbReference type="Rhea" id="RHEA:17737"/>
        <dbReference type="ChEBI" id="CHEBI:15378"/>
        <dbReference type="ChEBI" id="CHEBI:16630"/>
        <dbReference type="ChEBI" id="CHEBI:36208"/>
        <dbReference type="ChEBI" id="CHEBI:57783"/>
        <dbReference type="ChEBI" id="CHEBI:58349"/>
        <dbReference type="EC" id="1.1.1.25"/>
    </reaction>
</comment>
<dbReference type="InterPro" id="IPR036291">
    <property type="entry name" value="NAD(P)-bd_dom_sf"/>
</dbReference>
<feature type="domain" description="Shikimate dehydrogenase substrate binding N-terminal" evidence="10">
    <location>
        <begin position="7"/>
        <end position="89"/>
    </location>
</feature>
<evidence type="ECO:0000313" key="12">
    <source>
        <dbReference type="EMBL" id="TQR10589.1"/>
    </source>
</evidence>
<dbReference type="EC" id="1.1.1.25" evidence="2 8"/>
<feature type="binding site" evidence="8">
    <location>
        <position position="87"/>
    </location>
    <ligand>
        <name>shikimate</name>
        <dbReference type="ChEBI" id="CHEBI:36208"/>
    </ligand>
</feature>
<dbReference type="Gene3D" id="3.40.50.10860">
    <property type="entry name" value="Leucine Dehydrogenase, chain A, domain 1"/>
    <property type="match status" value="1"/>
</dbReference>
<dbReference type="NCBIfam" id="TIGR00507">
    <property type="entry name" value="aroE"/>
    <property type="match status" value="1"/>
</dbReference>
<organism evidence="12 13">
    <name type="scientific">Psychrobacillus soli</name>
    <dbReference type="NCBI Taxonomy" id="1543965"/>
    <lineage>
        <taxon>Bacteria</taxon>
        <taxon>Bacillati</taxon>
        <taxon>Bacillota</taxon>
        <taxon>Bacilli</taxon>
        <taxon>Bacillales</taxon>
        <taxon>Bacillaceae</taxon>
        <taxon>Psychrobacillus</taxon>
    </lineage>
</organism>
<feature type="domain" description="SDH C-terminal" evidence="11">
    <location>
        <begin position="236"/>
        <end position="265"/>
    </location>
</feature>
<evidence type="ECO:0000259" key="11">
    <source>
        <dbReference type="Pfam" id="PF18317"/>
    </source>
</evidence>
<dbReference type="InterPro" id="IPR011342">
    <property type="entry name" value="Shikimate_DH"/>
</dbReference>
<dbReference type="GO" id="GO:0019632">
    <property type="term" value="P:shikimate metabolic process"/>
    <property type="evidence" value="ECO:0007669"/>
    <property type="project" value="InterPro"/>
</dbReference>
<dbReference type="NCBIfam" id="NF001319">
    <property type="entry name" value="PRK00258.3-3"/>
    <property type="match status" value="1"/>
</dbReference>
<proteinExistence type="inferred from homology"/>
<evidence type="ECO:0000256" key="4">
    <source>
        <dbReference type="ARBA" id="ARBA00022857"/>
    </source>
</evidence>
<reference evidence="12 13" key="1">
    <citation type="submission" date="2019-05" db="EMBL/GenBank/DDBJ databases">
        <title>Psychrobacillus vulpis sp. nov., a new species isolated from feces of a red fox that inhabits in The Tablas de Daimiel Natural Park, Albacete, Spain.</title>
        <authorList>
            <person name="Rodriguez M."/>
            <person name="Reina J.C."/>
            <person name="Bejar V."/>
            <person name="Llamas I."/>
        </authorList>
    </citation>
    <scope>NUCLEOTIDE SEQUENCE [LARGE SCALE GENOMIC DNA]</scope>
    <source>
        <strain evidence="12 13">NHI-2</strain>
    </source>
</reference>
<dbReference type="Pfam" id="PF08501">
    <property type="entry name" value="Shikimate_dh_N"/>
    <property type="match status" value="1"/>
</dbReference>
<keyword evidence="4 8" id="KW-0521">NADP</keyword>
<sequence length="276" mass="30310">MKKWFAVIGNPIAHSLSPYMHDTWLEEQHINASYIPVHVEEGKLEEAVNALKLLGCSGWNVTVPYKEAIIPFLDEVDNSAKGIGAVNTVVKTGDGRFVGYNTDGFGFIESLGPIDQTNRILIIGAGGAARGIAHAFKQLDFSHIAIANRTYANAKRLVEELQIGQAITLEEAEATIAQFDVIVHTTPQGMKNNTATLPIQLSQIKEHAIVADIVYNPLVTPFLEEAKKYNVRTVNGLGMLVHQGAIAFTYWNGVKPNTEQMVERLTEQLGGNYVNR</sequence>
<dbReference type="InterPro" id="IPR013708">
    <property type="entry name" value="Shikimate_DH-bd_N"/>
</dbReference>
<dbReference type="SUPFAM" id="SSF53223">
    <property type="entry name" value="Aminoacid dehydrogenase-like, N-terminal domain"/>
    <property type="match status" value="1"/>
</dbReference>
<evidence type="ECO:0000259" key="10">
    <source>
        <dbReference type="Pfam" id="PF08501"/>
    </source>
</evidence>
<feature type="domain" description="Quinate/shikimate 5-dehydrogenase/glutamyl-tRNA reductase" evidence="9">
    <location>
        <begin position="117"/>
        <end position="235"/>
    </location>
</feature>
<evidence type="ECO:0000256" key="3">
    <source>
        <dbReference type="ARBA" id="ARBA00022605"/>
    </source>
</evidence>
<feature type="binding site" evidence="8">
    <location>
        <position position="215"/>
    </location>
    <ligand>
        <name>shikimate</name>
        <dbReference type="ChEBI" id="CHEBI:36208"/>
    </ligand>
</feature>
<dbReference type="InterPro" id="IPR022893">
    <property type="entry name" value="Shikimate_DH_fam"/>
</dbReference>
<name>A0A544SZH2_9BACI</name>
<feature type="binding site" evidence="8">
    <location>
        <begin position="15"/>
        <end position="17"/>
    </location>
    <ligand>
        <name>shikimate</name>
        <dbReference type="ChEBI" id="CHEBI:36208"/>
    </ligand>
</feature>
<evidence type="ECO:0000256" key="1">
    <source>
        <dbReference type="ARBA" id="ARBA00004871"/>
    </source>
</evidence>
<feature type="binding site" evidence="8">
    <location>
        <position position="213"/>
    </location>
    <ligand>
        <name>NADP(+)</name>
        <dbReference type="ChEBI" id="CHEBI:58349"/>
    </ligand>
</feature>
<dbReference type="GO" id="GO:0009073">
    <property type="term" value="P:aromatic amino acid family biosynthetic process"/>
    <property type="evidence" value="ECO:0007669"/>
    <property type="project" value="UniProtKB-KW"/>
</dbReference>
<keyword evidence="5 8" id="KW-0560">Oxidoreductase</keyword>
<evidence type="ECO:0000256" key="5">
    <source>
        <dbReference type="ARBA" id="ARBA00023002"/>
    </source>
</evidence>
<evidence type="ECO:0000259" key="9">
    <source>
        <dbReference type="Pfam" id="PF01488"/>
    </source>
</evidence>
<feature type="binding site" evidence="8">
    <location>
        <position position="62"/>
    </location>
    <ligand>
        <name>shikimate</name>
        <dbReference type="ChEBI" id="CHEBI:36208"/>
    </ligand>
</feature>
<dbReference type="Proteomes" id="UP000318937">
    <property type="component" value="Unassembled WGS sequence"/>
</dbReference>
<dbReference type="GO" id="GO:0008652">
    <property type="term" value="P:amino acid biosynthetic process"/>
    <property type="evidence" value="ECO:0007669"/>
    <property type="project" value="UniProtKB-KW"/>
</dbReference>
<dbReference type="GO" id="GO:0004764">
    <property type="term" value="F:shikimate 3-dehydrogenase (NADP+) activity"/>
    <property type="evidence" value="ECO:0007669"/>
    <property type="project" value="UniProtKB-UniRule"/>
</dbReference>
<accession>A0A544SZH2</accession>
<dbReference type="EMBL" id="VDGG01000034">
    <property type="protein sequence ID" value="TQR10589.1"/>
    <property type="molecule type" value="Genomic_DNA"/>
</dbReference>
<feature type="binding site" evidence="8">
    <location>
        <position position="103"/>
    </location>
    <ligand>
        <name>shikimate</name>
        <dbReference type="ChEBI" id="CHEBI:36208"/>
    </ligand>
</feature>
<evidence type="ECO:0000256" key="6">
    <source>
        <dbReference type="ARBA" id="ARBA00023141"/>
    </source>
</evidence>
<keyword evidence="3 8" id="KW-0028">Amino-acid biosynthesis</keyword>
<dbReference type="CDD" id="cd01065">
    <property type="entry name" value="NAD_bind_Shikimate_DH"/>
    <property type="match status" value="1"/>
</dbReference>
<dbReference type="RefSeq" id="WP_142608167.1">
    <property type="nucleotide sequence ID" value="NZ_VDGG01000034.1"/>
</dbReference>
<feature type="active site" description="Proton acceptor" evidence="8">
    <location>
        <position position="66"/>
    </location>
</feature>
<feature type="binding site" evidence="8">
    <location>
        <position position="243"/>
    </location>
    <ligand>
        <name>shikimate</name>
        <dbReference type="ChEBI" id="CHEBI:36208"/>
    </ligand>
</feature>
<dbReference type="Pfam" id="PF18317">
    <property type="entry name" value="SDH_C"/>
    <property type="match status" value="1"/>
</dbReference>
<evidence type="ECO:0000313" key="13">
    <source>
        <dbReference type="Proteomes" id="UP000318937"/>
    </source>
</evidence>
<dbReference type="InterPro" id="IPR006151">
    <property type="entry name" value="Shikm_DH/Glu-tRNA_Rdtase"/>
</dbReference>